<dbReference type="Proteomes" id="UP000285211">
    <property type="component" value="Unassembled WGS sequence"/>
</dbReference>
<dbReference type="OrthoDB" id="1411364at2"/>
<accession>A0A3S2V0V8</accession>
<dbReference type="AlphaFoldDB" id="A0A3S2V0V8"/>
<gene>
    <name evidence="1" type="ORF">EOD40_16225</name>
</gene>
<dbReference type="RefSeq" id="WP_128197324.1">
    <property type="nucleotide sequence ID" value="NZ_SACJ01000014.1"/>
</dbReference>
<proteinExistence type="predicted"/>
<reference evidence="1 2" key="1">
    <citation type="submission" date="2019-01" db="EMBL/GenBank/DDBJ databases">
        <authorList>
            <person name="Chen W.-M."/>
        </authorList>
    </citation>
    <scope>NUCLEOTIDE SEQUENCE [LARGE SCALE GENOMIC DNA]</scope>
    <source>
        <strain evidence="1 2">BBQ-12</strain>
    </source>
</reference>
<sequence>MKKLIITLFNALIFLPIFAIGQSSSNSIIIKSYDKLDNIKINKVVYYESPYTMIAHQPIEANYLPSWYWGYCANNYPLSFKNYVAEANSFLLPSKSLSETKLKEYEIKFKKLKLEDFPLPYVYCYGEIYFTDKKTKKQYLAVLAYEFEKESPNMEFNKIDILKFEIPKNNRYKNNKIKSDVFVQVYDAPTFFNYYVLDKDGVYKVGDNVEIHENIIKNGNSNIMIGENRLDHFVDMLKRSPNYIRSYIENGDRFFETVKQTPNGIVVIGKKRKQP</sequence>
<protein>
    <submittedName>
        <fullName evidence="1">Uncharacterized protein</fullName>
    </submittedName>
</protein>
<organism evidence="1 2">
    <name type="scientific">Flavobacterium sufflavum</name>
    <dbReference type="NCBI Taxonomy" id="1921138"/>
    <lineage>
        <taxon>Bacteria</taxon>
        <taxon>Pseudomonadati</taxon>
        <taxon>Bacteroidota</taxon>
        <taxon>Flavobacteriia</taxon>
        <taxon>Flavobacteriales</taxon>
        <taxon>Flavobacteriaceae</taxon>
        <taxon>Flavobacterium</taxon>
    </lineage>
</organism>
<evidence type="ECO:0000313" key="2">
    <source>
        <dbReference type="Proteomes" id="UP000285211"/>
    </source>
</evidence>
<comment type="caution">
    <text evidence="1">The sequence shown here is derived from an EMBL/GenBank/DDBJ whole genome shotgun (WGS) entry which is preliminary data.</text>
</comment>
<keyword evidence="2" id="KW-1185">Reference proteome</keyword>
<evidence type="ECO:0000313" key="1">
    <source>
        <dbReference type="EMBL" id="RVT71966.1"/>
    </source>
</evidence>
<dbReference type="EMBL" id="SACJ01000014">
    <property type="protein sequence ID" value="RVT71966.1"/>
    <property type="molecule type" value="Genomic_DNA"/>
</dbReference>
<name>A0A3S2V0V8_9FLAO</name>